<reference evidence="3 4" key="1">
    <citation type="submission" date="2016-12" db="EMBL/GenBank/DDBJ databases">
        <title>The draft genome sequence of Actinophytocola sp. 11-183.</title>
        <authorList>
            <person name="Wang W."/>
            <person name="Yuan L."/>
        </authorList>
    </citation>
    <scope>NUCLEOTIDE SEQUENCE [LARGE SCALE GENOMIC DNA]</scope>
    <source>
        <strain evidence="3 4">11-183</strain>
    </source>
</reference>
<evidence type="ECO:0000256" key="1">
    <source>
        <dbReference type="SAM" id="MobiDB-lite"/>
    </source>
</evidence>
<evidence type="ECO:0000313" key="3">
    <source>
        <dbReference type="EMBL" id="OLF16000.1"/>
    </source>
</evidence>
<dbReference type="EMBL" id="MSIE01000034">
    <property type="protein sequence ID" value="OLF16000.1"/>
    <property type="molecule type" value="Genomic_DNA"/>
</dbReference>
<evidence type="ECO:0000256" key="2">
    <source>
        <dbReference type="SAM" id="Phobius"/>
    </source>
</evidence>
<keyword evidence="2" id="KW-1133">Transmembrane helix</keyword>
<feature type="transmembrane region" description="Helical" evidence="2">
    <location>
        <begin position="60"/>
        <end position="81"/>
    </location>
</feature>
<gene>
    <name evidence="3" type="ORF">BU204_19060</name>
</gene>
<organism evidence="3 4">
    <name type="scientific">Actinophytocola xanthii</name>
    <dbReference type="NCBI Taxonomy" id="1912961"/>
    <lineage>
        <taxon>Bacteria</taxon>
        <taxon>Bacillati</taxon>
        <taxon>Actinomycetota</taxon>
        <taxon>Actinomycetes</taxon>
        <taxon>Pseudonocardiales</taxon>
        <taxon>Pseudonocardiaceae</taxon>
    </lineage>
</organism>
<evidence type="ECO:0000313" key="4">
    <source>
        <dbReference type="Proteomes" id="UP000185596"/>
    </source>
</evidence>
<proteinExistence type="predicted"/>
<feature type="region of interest" description="Disordered" evidence="1">
    <location>
        <begin position="1"/>
        <end position="20"/>
    </location>
</feature>
<accession>A0A1Q8CNR6</accession>
<keyword evidence="2" id="KW-0472">Membrane</keyword>
<sequence length="138" mass="14986">MLRRLRRRGPVGGLDTTREGSAAEGQRVAVCGEDLDLHAQQAEIEARSAARRHFLRMQTWILLGVGSLIVLTIFVLVLGLWVDAISSSFATELARTTLPILLGAAATIVGAFFGVGSGLNPGSGFESSRQRRRRRDQE</sequence>
<feature type="transmembrane region" description="Helical" evidence="2">
    <location>
        <begin position="101"/>
        <end position="125"/>
    </location>
</feature>
<dbReference type="AlphaFoldDB" id="A0A1Q8CNR6"/>
<name>A0A1Q8CNR6_9PSEU</name>
<comment type="caution">
    <text evidence="3">The sequence shown here is derived from an EMBL/GenBank/DDBJ whole genome shotgun (WGS) entry which is preliminary data.</text>
</comment>
<protein>
    <submittedName>
        <fullName evidence="3">Uncharacterized protein</fullName>
    </submittedName>
</protein>
<keyword evidence="4" id="KW-1185">Reference proteome</keyword>
<dbReference type="Proteomes" id="UP000185596">
    <property type="component" value="Unassembled WGS sequence"/>
</dbReference>
<keyword evidence="2" id="KW-0812">Transmembrane</keyword>